<comment type="caution">
    <text evidence="2">The sequence shown here is derived from an EMBL/GenBank/DDBJ whole genome shotgun (WGS) entry which is preliminary data.</text>
</comment>
<keyword evidence="1" id="KW-0812">Transmembrane</keyword>
<protein>
    <submittedName>
        <fullName evidence="2">Uncharacterized protein</fullName>
    </submittedName>
</protein>
<feature type="transmembrane region" description="Helical" evidence="1">
    <location>
        <begin position="53"/>
        <end position="71"/>
    </location>
</feature>
<reference evidence="2 3" key="1">
    <citation type="submission" date="2019-06" db="EMBL/GenBank/DDBJ databases">
        <title>Genome Sequence of the Brown Rot Fungal Pathogen Monilinia fructicola.</title>
        <authorList>
            <person name="De Miccolis Angelini R.M."/>
            <person name="Landi L."/>
            <person name="Abate D."/>
            <person name="Pollastro S."/>
            <person name="Romanazzi G."/>
            <person name="Faretra F."/>
        </authorList>
    </citation>
    <scope>NUCLEOTIDE SEQUENCE [LARGE SCALE GENOMIC DNA]</scope>
    <source>
        <strain evidence="2 3">Mfrc123</strain>
    </source>
</reference>
<feature type="transmembrane region" description="Helical" evidence="1">
    <location>
        <begin position="77"/>
        <end position="95"/>
    </location>
</feature>
<sequence>MVRPFIEPRLMLQQSNRSRNMNVNYHVIYQPYESQDHTIHLTIIDLSRNKRSLVLSGLLKTFLLVLNFVLVSQKNKILLRTSTIQVAMALIIFSYPRSQSRNGRHVALNSHQIINHDL</sequence>
<organism evidence="2 3">
    <name type="scientific">Monilinia fructicola</name>
    <name type="common">Brown rot fungus</name>
    <name type="synonym">Ciboria fructicola</name>
    <dbReference type="NCBI Taxonomy" id="38448"/>
    <lineage>
        <taxon>Eukaryota</taxon>
        <taxon>Fungi</taxon>
        <taxon>Dikarya</taxon>
        <taxon>Ascomycota</taxon>
        <taxon>Pezizomycotina</taxon>
        <taxon>Leotiomycetes</taxon>
        <taxon>Helotiales</taxon>
        <taxon>Sclerotiniaceae</taxon>
        <taxon>Monilinia</taxon>
    </lineage>
</organism>
<keyword evidence="3" id="KW-1185">Reference proteome</keyword>
<keyword evidence="1" id="KW-0472">Membrane</keyword>
<keyword evidence="1" id="KW-1133">Transmembrane helix</keyword>
<dbReference type="AlphaFoldDB" id="A0A5M9JDQ5"/>
<dbReference type="EMBL" id="VICG01000012">
    <property type="protein sequence ID" value="KAA8566483.1"/>
    <property type="molecule type" value="Genomic_DNA"/>
</dbReference>
<evidence type="ECO:0000313" key="2">
    <source>
        <dbReference type="EMBL" id="KAA8566483.1"/>
    </source>
</evidence>
<evidence type="ECO:0000256" key="1">
    <source>
        <dbReference type="SAM" id="Phobius"/>
    </source>
</evidence>
<proteinExistence type="predicted"/>
<evidence type="ECO:0000313" key="3">
    <source>
        <dbReference type="Proteomes" id="UP000322873"/>
    </source>
</evidence>
<accession>A0A5M9JDQ5</accession>
<gene>
    <name evidence="2" type="ORF">EYC84_009045</name>
</gene>
<dbReference type="Proteomes" id="UP000322873">
    <property type="component" value="Unassembled WGS sequence"/>
</dbReference>
<name>A0A5M9JDQ5_MONFR</name>